<dbReference type="InterPro" id="IPR006076">
    <property type="entry name" value="FAD-dep_OxRdtase"/>
</dbReference>
<feature type="compositionally biased region" description="Polar residues" evidence="1">
    <location>
        <begin position="377"/>
        <end position="386"/>
    </location>
</feature>
<dbReference type="EMBL" id="AM110694">
    <property type="protein sequence ID" value="CAJ33826.1"/>
    <property type="molecule type" value="Genomic_DNA"/>
</dbReference>
<dbReference type="Pfam" id="PF01266">
    <property type="entry name" value="DAO"/>
    <property type="match status" value="1"/>
</dbReference>
<feature type="region of interest" description="Disordered" evidence="1">
    <location>
        <begin position="371"/>
        <end position="404"/>
    </location>
</feature>
<feature type="compositionally biased region" description="Basic and acidic residues" evidence="1">
    <location>
        <begin position="438"/>
        <end position="459"/>
    </location>
</feature>
<proteinExistence type="predicted"/>
<dbReference type="Gene3D" id="3.30.9.10">
    <property type="entry name" value="D-Amino Acid Oxidase, subunit A, domain 2"/>
    <property type="match status" value="1"/>
</dbReference>
<name>Q3LA78_PROFF</name>
<gene>
    <name evidence="3" type="primary">dadA</name>
</gene>
<reference evidence="3" key="1">
    <citation type="journal article" date="2006" name="Curr. Microbiol.">
        <title>A genetic insight into peptide and amino-acid utilization by Propionibacterium freudenreichii LMG 16415.</title>
        <authorList>
            <person name="Rossi F."/>
            <person name="Gatto V."/>
            <person name="Marzotto M."/>
            <person name="Torriani S."/>
        </authorList>
    </citation>
    <scope>NUCLEOTIDE SEQUENCE</scope>
</reference>
<protein>
    <submittedName>
        <fullName evidence="3">Putative glycine/D-amino acid oxidase</fullName>
    </submittedName>
</protein>
<dbReference type="SUPFAM" id="SSF51905">
    <property type="entry name" value="FAD/NAD(P)-binding domain"/>
    <property type="match status" value="1"/>
</dbReference>
<feature type="non-terminal residue" evidence="3">
    <location>
        <position position="1"/>
    </location>
</feature>
<dbReference type="Gene3D" id="3.50.50.60">
    <property type="entry name" value="FAD/NAD(P)-binding domain"/>
    <property type="match status" value="1"/>
</dbReference>
<evidence type="ECO:0000259" key="2">
    <source>
        <dbReference type="Pfam" id="PF01266"/>
    </source>
</evidence>
<accession>Q3LA78</accession>
<feature type="region of interest" description="Disordered" evidence="1">
    <location>
        <begin position="433"/>
        <end position="459"/>
    </location>
</feature>
<feature type="compositionally biased region" description="Basic and acidic residues" evidence="1">
    <location>
        <begin position="224"/>
        <end position="242"/>
    </location>
</feature>
<feature type="domain" description="FAD dependent oxidoreductase" evidence="2">
    <location>
        <begin position="6"/>
        <end position="218"/>
    </location>
</feature>
<dbReference type="AlphaFoldDB" id="Q3LA78"/>
<sequence>MLPAAMAAAYELMKAGHDVTVLEADGYGKGPSHGNAALVTSVLSFPVPAPGTIPVAAKAVLTGTGAVSVRPHVQPGYLSFLLRMALATRKSEFVKGTLAQDIMTRMVSDGYGEYLADGLKFEMHEQGSLHTFTHREAFEAGLAVFDGFDRLRDRIRVLDGPEAVHRVDPTLSPDILYGYYAPDDVQVEPASLMKALVGALVDGGVNLVEHSPVTGFPTLGRPRRLGDLRQDRVSGRPRDPGGGRRHQGGLARSSGVVPGVFGGRLTWWDVTLTGASWVHPAGLGLRVSSGMIMARRTRRSRRASSPGLMNDLRQAYPHVPLDDVEPGWPGCVPCRPTACRSSATYPAMSTPSWPPGMRCSGSPMRRPPRACCMPSSTASRPPTTAPSRCDASRGPPHERDEPLWIPGPRQLIAHTRGTSHLVGMITCPVAGLRRQRRTRDVANDQTHQDDRHQQDPANP</sequence>
<evidence type="ECO:0000256" key="1">
    <source>
        <dbReference type="SAM" id="MobiDB-lite"/>
    </source>
</evidence>
<dbReference type="InterPro" id="IPR036188">
    <property type="entry name" value="FAD/NAD-bd_sf"/>
</dbReference>
<evidence type="ECO:0000313" key="3">
    <source>
        <dbReference type="EMBL" id="CAJ33826.1"/>
    </source>
</evidence>
<feature type="region of interest" description="Disordered" evidence="1">
    <location>
        <begin position="216"/>
        <end position="253"/>
    </location>
</feature>
<organism evidence="3">
    <name type="scientific">Propionibacterium freudenreichii subsp. freudenreichii</name>
    <dbReference type="NCBI Taxonomy" id="66712"/>
    <lineage>
        <taxon>Bacteria</taxon>
        <taxon>Bacillati</taxon>
        <taxon>Actinomycetota</taxon>
        <taxon>Actinomycetes</taxon>
        <taxon>Propionibacteriales</taxon>
        <taxon>Propionibacteriaceae</taxon>
        <taxon>Propionibacterium</taxon>
    </lineage>
</organism>